<evidence type="ECO:0000259" key="15">
    <source>
        <dbReference type="PROSITE" id="PS50850"/>
    </source>
</evidence>
<proteinExistence type="predicted"/>
<evidence type="ECO:0000313" key="16">
    <source>
        <dbReference type="EMBL" id="RLN53274.1"/>
    </source>
</evidence>
<feature type="transmembrane region" description="Helical" evidence="14">
    <location>
        <begin position="886"/>
        <end position="905"/>
    </location>
</feature>
<feature type="transmembrane region" description="Helical" evidence="14">
    <location>
        <begin position="476"/>
        <end position="497"/>
    </location>
</feature>
<feature type="transmembrane region" description="Helical" evidence="14">
    <location>
        <begin position="550"/>
        <end position="568"/>
    </location>
</feature>
<evidence type="ECO:0000256" key="11">
    <source>
        <dbReference type="ARBA" id="ARBA00044668"/>
    </source>
</evidence>
<feature type="transmembrane region" description="Helical" evidence="14">
    <location>
        <begin position="356"/>
        <end position="377"/>
    </location>
</feature>
<feature type="transmembrane region" description="Helical" evidence="14">
    <location>
        <begin position="386"/>
        <end position="405"/>
    </location>
</feature>
<feature type="transmembrane region" description="Helical" evidence="14">
    <location>
        <begin position="948"/>
        <end position="970"/>
    </location>
</feature>
<dbReference type="PANTHER" id="PTHR23503">
    <property type="entry name" value="SOLUTE CARRIER FAMILY 2"/>
    <property type="match status" value="1"/>
</dbReference>
<protein>
    <recommendedName>
        <fullName evidence="13">Hexose transporter 1</fullName>
    </recommendedName>
</protein>
<feature type="transmembrane region" description="Helical" evidence="14">
    <location>
        <begin position="635"/>
        <end position="658"/>
    </location>
</feature>
<name>A0A3F2RCS6_9STRA</name>
<feature type="transmembrane region" description="Helical" evidence="14">
    <location>
        <begin position="603"/>
        <end position="623"/>
    </location>
</feature>
<evidence type="ECO:0000256" key="6">
    <source>
        <dbReference type="ARBA" id="ARBA00023136"/>
    </source>
</evidence>
<evidence type="ECO:0000256" key="10">
    <source>
        <dbReference type="ARBA" id="ARBA00044662"/>
    </source>
</evidence>
<dbReference type="SUPFAM" id="SSF103473">
    <property type="entry name" value="MFS general substrate transporter"/>
    <property type="match status" value="2"/>
</dbReference>
<evidence type="ECO:0000313" key="19">
    <source>
        <dbReference type="Proteomes" id="UP000284657"/>
    </source>
</evidence>
<dbReference type="PROSITE" id="PS50850">
    <property type="entry name" value="MFS"/>
    <property type="match status" value="2"/>
</dbReference>
<dbReference type="GO" id="GO:0016020">
    <property type="term" value="C:membrane"/>
    <property type="evidence" value="ECO:0007669"/>
    <property type="project" value="UniProtKB-SubCell"/>
</dbReference>
<feature type="transmembrane region" description="Helical" evidence="14">
    <location>
        <begin position="721"/>
        <end position="744"/>
    </location>
</feature>
<feature type="transmembrane region" description="Helical" evidence="14">
    <location>
        <begin position="693"/>
        <end position="715"/>
    </location>
</feature>
<comment type="catalytic activity">
    <reaction evidence="12">
        <text>D-fructose(out) = D-fructose(in)</text>
        <dbReference type="Rhea" id="RHEA:60372"/>
        <dbReference type="ChEBI" id="CHEBI:37721"/>
    </reaction>
    <physiologicalReaction direction="left-to-right" evidence="12">
        <dbReference type="Rhea" id="RHEA:60373"/>
    </physiologicalReaction>
</comment>
<dbReference type="Gene3D" id="1.20.1250.20">
    <property type="entry name" value="MFS general substrate transporter like domains"/>
    <property type="match status" value="2"/>
</dbReference>
<organism evidence="16 18">
    <name type="scientific">Phytophthora kernoviae</name>
    <dbReference type="NCBI Taxonomy" id="325452"/>
    <lineage>
        <taxon>Eukaryota</taxon>
        <taxon>Sar</taxon>
        <taxon>Stramenopiles</taxon>
        <taxon>Oomycota</taxon>
        <taxon>Peronosporomycetes</taxon>
        <taxon>Peronosporales</taxon>
        <taxon>Peronosporaceae</taxon>
        <taxon>Phytophthora</taxon>
    </lineage>
</organism>
<comment type="catalytic activity">
    <reaction evidence="9">
        <text>D-xylose(out) = D-xylose(in)</text>
        <dbReference type="Rhea" id="RHEA:78427"/>
        <dbReference type="ChEBI" id="CHEBI:53455"/>
    </reaction>
    <physiologicalReaction direction="left-to-right" evidence="9">
        <dbReference type="Rhea" id="RHEA:78428"/>
    </physiologicalReaction>
</comment>
<feature type="domain" description="Major facilitator superfamily (MFS) profile" evidence="15">
    <location>
        <begin position="555"/>
        <end position="1001"/>
    </location>
</feature>
<reference evidence="18 19" key="1">
    <citation type="submission" date="2018-07" db="EMBL/GenBank/DDBJ databases">
        <title>Genome sequencing of oomycete isolates from Chile give support for New Zealand origin for Phytophthora kernoviae and make available the first Nothophytophthora sp. genome.</title>
        <authorList>
            <person name="Studholme D.J."/>
            <person name="Sanfuentes E."/>
            <person name="Panda P."/>
            <person name="Hill R."/>
            <person name="Sambles C."/>
            <person name="Grant M."/>
            <person name="Williams N.M."/>
            <person name="Mcdougal R.L."/>
        </authorList>
    </citation>
    <scope>NUCLEOTIDE SEQUENCE [LARGE SCALE GENOMIC DNA]</scope>
    <source>
        <strain evidence="16">Chile6</strain>
        <strain evidence="17">Chile7</strain>
    </source>
</reference>
<feature type="transmembrane region" description="Helical" evidence="14">
    <location>
        <begin position="193"/>
        <end position="215"/>
    </location>
</feature>
<keyword evidence="4 14" id="KW-0812">Transmembrane</keyword>
<keyword evidence="5 14" id="KW-1133">Transmembrane helix</keyword>
<feature type="transmembrane region" description="Helical" evidence="14">
    <location>
        <begin position="103"/>
        <end position="123"/>
    </location>
</feature>
<evidence type="ECO:0000256" key="5">
    <source>
        <dbReference type="ARBA" id="ARBA00022989"/>
    </source>
</evidence>
<comment type="catalytic activity">
    <reaction evidence="10">
        <text>D-mannose(out) = D-mannose(in)</text>
        <dbReference type="Rhea" id="RHEA:78391"/>
        <dbReference type="ChEBI" id="CHEBI:4208"/>
    </reaction>
    <physiologicalReaction direction="left-to-right" evidence="10">
        <dbReference type="Rhea" id="RHEA:78392"/>
    </physiologicalReaction>
</comment>
<dbReference type="InterPro" id="IPR045263">
    <property type="entry name" value="GLUT"/>
</dbReference>
<comment type="catalytic activity">
    <reaction evidence="11">
        <text>D-glucosamine(out) = D-glucosamine(in)</text>
        <dbReference type="Rhea" id="RHEA:78423"/>
        <dbReference type="ChEBI" id="CHEBI:58723"/>
    </reaction>
    <physiologicalReaction direction="left-to-right" evidence="11">
        <dbReference type="Rhea" id="RHEA:78424"/>
    </physiologicalReaction>
</comment>
<dbReference type="Pfam" id="PF00083">
    <property type="entry name" value="Sugar_tr"/>
    <property type="match status" value="2"/>
</dbReference>
<evidence type="ECO:0000256" key="12">
    <source>
        <dbReference type="ARBA" id="ARBA00044710"/>
    </source>
</evidence>
<comment type="subunit">
    <text evidence="2">Homodimer.</text>
</comment>
<comment type="caution">
    <text evidence="16">The sequence shown here is derived from an EMBL/GenBank/DDBJ whole genome shotgun (WGS) entry which is preliminary data.</text>
</comment>
<comment type="subcellular location">
    <subcellularLocation>
        <location evidence="1">Membrane</location>
        <topology evidence="1">Multi-pass membrane protein</topology>
    </subcellularLocation>
</comment>
<evidence type="ECO:0000256" key="4">
    <source>
        <dbReference type="ARBA" id="ARBA00022692"/>
    </source>
</evidence>
<evidence type="ECO:0000256" key="3">
    <source>
        <dbReference type="ARBA" id="ARBA00022448"/>
    </source>
</evidence>
<sequence length="1023" mass="111721">MPTTAKSPVASPVAKGSAYVEVTTPQTQLNGNTVLEPEAVEARMNIKPTYILYTSAMLAFVLPLQYGWSTSQLNLHKFNNVEDCNARPVAEDTCIMFPGHTKFQWTVVVNAWIVGGMVGAAFVGKFADRIGRKQVLVYNCGFIIAGAIVQAVVSNLWIFAVGRFLAGIASGATTGNVGGYINEISPPHLRSLLGSVLHSGITVGILLVATTFFYMDFENGWRYIAAFPIVLAAIFLSMSPFLMVESPVWLLLKGRRTEAEAVLTRLFGAENVPVALEWIESKRKHDMEMQSSTWSETGNEVVRSGNGVPFSELISLPLRRQFIIAIGIACMQKITGINTVFYYSSDLFNDAGLSNARVSTVLIDIVNMLPTLVSGFFSRRFGIRRMLLIGVAGMFVSAIGVTLSLSFSWSALSIVFIATYVGSFGVSLGPLMYVVIADIFPDYARATVSSIGVMVAWFANLIVGVGYPYISSALDNLAYLPFVVLLAISFVFLFVLLPETSGKTNEEIQDEFRAILSKDLAYVEVTTPDTDTVHMGQNAAEARMHVQPTYILYTSAMLAFVLPLQFGWSTSQLNLHKFNNVEDCNARPVAEDTCIMFPGHTKFQWTVVVNAWIVGGMVGAAFVGKFADRIGRKQVLVYNCGFIIAGAIVQAVVSNLWIFAVGRFLAGIASGATTGNVGGYINEISPPHLRSLLGSVLHSGITVGILLVATTFFYMDFENGWRYIAAFPIVLAAIFLSMSPFLMVESPVWLLLKGRRTEAEAVLTRLFGAENVPVALEWIESKRKHDMEMQSSTWSETGNEVVRSGNGVPFSELISLPLRRQFIIAIGIACMQKITGINTVFYYSSDLFNDAGLSNARVSTVLIDIVNMLPTLVSGFFSRRFGIRRMLLIGVAGMFVSAIGVTLSLSFSWSALSIVFIATYVGSFGVSLGPLMYVVIADIFPDYARATVSSIGVMVAWFANLIVGVGYPYISSALDNLAYLPFVVLLAISFVFLFVLLPETSGKTNEEIQDELRAIRRKHGARD</sequence>
<dbReference type="Proteomes" id="UP000284657">
    <property type="component" value="Unassembled WGS sequence"/>
</dbReference>
<feature type="transmembrane region" description="Helical" evidence="14">
    <location>
        <begin position="135"/>
        <end position="158"/>
    </location>
</feature>
<evidence type="ECO:0000313" key="18">
    <source>
        <dbReference type="Proteomes" id="UP000277300"/>
    </source>
</evidence>
<feature type="transmembrane region" description="Helical" evidence="14">
    <location>
        <begin position="50"/>
        <end position="68"/>
    </location>
</feature>
<keyword evidence="6 14" id="KW-0472">Membrane</keyword>
<keyword evidence="3" id="KW-0813">Transport</keyword>
<feature type="transmembrane region" description="Helical" evidence="14">
    <location>
        <begin position="976"/>
        <end position="997"/>
    </location>
</feature>
<feature type="transmembrane region" description="Helical" evidence="14">
    <location>
        <begin position="911"/>
        <end position="936"/>
    </location>
</feature>
<dbReference type="InterPro" id="IPR005828">
    <property type="entry name" value="MFS_sugar_transport-like"/>
</dbReference>
<evidence type="ECO:0000256" key="8">
    <source>
        <dbReference type="ARBA" id="ARBA00044648"/>
    </source>
</evidence>
<dbReference type="PROSITE" id="PS00217">
    <property type="entry name" value="SUGAR_TRANSPORT_2"/>
    <property type="match status" value="2"/>
</dbReference>
<evidence type="ECO:0000256" key="1">
    <source>
        <dbReference type="ARBA" id="ARBA00004141"/>
    </source>
</evidence>
<dbReference type="InterPro" id="IPR020846">
    <property type="entry name" value="MFS_dom"/>
</dbReference>
<evidence type="ECO:0000256" key="2">
    <source>
        <dbReference type="ARBA" id="ARBA00011738"/>
    </source>
</evidence>
<feature type="transmembrane region" description="Helical" evidence="14">
    <location>
        <begin position="164"/>
        <end position="181"/>
    </location>
</feature>
<dbReference type="EMBL" id="MBAD02001531">
    <property type="protein sequence ID" value="RLN53847.1"/>
    <property type="molecule type" value="Genomic_DNA"/>
</dbReference>
<dbReference type="InterPro" id="IPR003663">
    <property type="entry name" value="Sugar/inositol_transpt"/>
</dbReference>
<comment type="catalytic activity">
    <reaction evidence="7">
        <text>D-galactose(in) = D-galactose(out)</text>
        <dbReference type="Rhea" id="RHEA:34915"/>
        <dbReference type="ChEBI" id="CHEBI:4139"/>
    </reaction>
    <physiologicalReaction direction="right-to-left" evidence="7">
        <dbReference type="Rhea" id="RHEA:34917"/>
    </physiologicalReaction>
</comment>
<dbReference type="OrthoDB" id="4540492at2759"/>
<feature type="transmembrane region" description="Helical" evidence="14">
    <location>
        <begin position="448"/>
        <end position="470"/>
    </location>
</feature>
<dbReference type="NCBIfam" id="TIGR00879">
    <property type="entry name" value="SP"/>
    <property type="match status" value="2"/>
</dbReference>
<comment type="catalytic activity">
    <reaction evidence="8">
        <text>D-glucose(out) = D-glucose(in)</text>
        <dbReference type="Rhea" id="RHEA:60376"/>
        <dbReference type="ChEBI" id="CHEBI:4167"/>
    </reaction>
    <physiologicalReaction direction="left-to-right" evidence="8">
        <dbReference type="Rhea" id="RHEA:60377"/>
    </physiologicalReaction>
</comment>
<dbReference type="InterPro" id="IPR036259">
    <property type="entry name" value="MFS_trans_sf"/>
</dbReference>
<feature type="transmembrane region" description="Helical" evidence="14">
    <location>
        <begin position="322"/>
        <end position="344"/>
    </location>
</feature>
<feature type="transmembrane region" description="Helical" evidence="14">
    <location>
        <begin position="411"/>
        <end position="436"/>
    </location>
</feature>
<feature type="transmembrane region" description="Helical" evidence="14">
    <location>
        <begin position="221"/>
        <end position="244"/>
    </location>
</feature>
<dbReference type="PANTHER" id="PTHR23503:SF8">
    <property type="entry name" value="FACILITATED GLUCOSE TRANSPORTER PROTEIN 1"/>
    <property type="match status" value="1"/>
</dbReference>
<dbReference type="EMBL" id="MBDO02000639">
    <property type="protein sequence ID" value="RLN53274.1"/>
    <property type="molecule type" value="Genomic_DNA"/>
</dbReference>
<evidence type="ECO:0000256" key="7">
    <source>
        <dbReference type="ARBA" id="ARBA00044637"/>
    </source>
</evidence>
<feature type="transmembrane region" description="Helical" evidence="14">
    <location>
        <begin position="664"/>
        <end position="681"/>
    </location>
</feature>
<accession>A0A3F2RCS6</accession>
<feature type="transmembrane region" description="Helical" evidence="14">
    <location>
        <begin position="822"/>
        <end position="844"/>
    </location>
</feature>
<feature type="transmembrane region" description="Helical" evidence="14">
    <location>
        <begin position="856"/>
        <end position="877"/>
    </location>
</feature>
<evidence type="ECO:0000256" key="14">
    <source>
        <dbReference type="SAM" id="Phobius"/>
    </source>
</evidence>
<dbReference type="InterPro" id="IPR005829">
    <property type="entry name" value="Sugar_transporter_CS"/>
</dbReference>
<evidence type="ECO:0000313" key="17">
    <source>
        <dbReference type="EMBL" id="RLN53847.1"/>
    </source>
</evidence>
<dbReference type="GO" id="GO:0015149">
    <property type="term" value="F:hexose transmembrane transporter activity"/>
    <property type="evidence" value="ECO:0007669"/>
    <property type="project" value="TreeGrafter"/>
</dbReference>
<dbReference type="Proteomes" id="UP000277300">
    <property type="component" value="Unassembled WGS sequence"/>
</dbReference>
<evidence type="ECO:0000256" key="13">
    <source>
        <dbReference type="ARBA" id="ARBA00044780"/>
    </source>
</evidence>
<dbReference type="AlphaFoldDB" id="A0A3F2RCS6"/>
<gene>
    <name evidence="17" type="ORF">BBJ29_009061</name>
    <name evidence="16" type="ORF">BBP00_00009375</name>
</gene>
<evidence type="ECO:0000256" key="9">
    <source>
        <dbReference type="ARBA" id="ARBA00044656"/>
    </source>
</evidence>
<feature type="domain" description="Major facilitator superfamily (MFS) profile" evidence="15">
    <location>
        <begin position="55"/>
        <end position="501"/>
    </location>
</feature>
<dbReference type="PRINTS" id="PR00171">
    <property type="entry name" value="SUGRTRNSPORT"/>
</dbReference>